<evidence type="ECO:0000256" key="1">
    <source>
        <dbReference type="ARBA" id="ARBA00004141"/>
    </source>
</evidence>
<evidence type="ECO:0000256" key="3">
    <source>
        <dbReference type="ARBA" id="ARBA00022989"/>
    </source>
</evidence>
<accession>A0AAV9P7E4</accession>
<feature type="transmembrane region" description="Helical" evidence="5">
    <location>
        <begin position="324"/>
        <end position="345"/>
    </location>
</feature>
<dbReference type="GO" id="GO:0015140">
    <property type="term" value="F:malate transmembrane transporter activity"/>
    <property type="evidence" value="ECO:0007669"/>
    <property type="project" value="InterPro"/>
</dbReference>
<dbReference type="EMBL" id="JAVRRT010000010">
    <property type="protein sequence ID" value="KAK5168072.1"/>
    <property type="molecule type" value="Genomic_DNA"/>
</dbReference>
<organism evidence="6 7">
    <name type="scientific">Saxophila tyrrhenica</name>
    <dbReference type="NCBI Taxonomy" id="1690608"/>
    <lineage>
        <taxon>Eukaryota</taxon>
        <taxon>Fungi</taxon>
        <taxon>Dikarya</taxon>
        <taxon>Ascomycota</taxon>
        <taxon>Pezizomycotina</taxon>
        <taxon>Dothideomycetes</taxon>
        <taxon>Dothideomycetidae</taxon>
        <taxon>Mycosphaerellales</taxon>
        <taxon>Extremaceae</taxon>
        <taxon>Saxophila</taxon>
    </lineage>
</organism>
<evidence type="ECO:0000313" key="6">
    <source>
        <dbReference type="EMBL" id="KAK5168072.1"/>
    </source>
</evidence>
<feature type="transmembrane region" description="Helical" evidence="5">
    <location>
        <begin position="135"/>
        <end position="158"/>
    </location>
</feature>
<feature type="transmembrane region" description="Helical" evidence="5">
    <location>
        <begin position="179"/>
        <end position="197"/>
    </location>
</feature>
<feature type="transmembrane region" description="Helical" evidence="5">
    <location>
        <begin position="68"/>
        <end position="89"/>
    </location>
</feature>
<dbReference type="GeneID" id="89927980"/>
<dbReference type="InterPro" id="IPR030185">
    <property type="entry name" value="Mae1"/>
</dbReference>
<dbReference type="GO" id="GO:0016020">
    <property type="term" value="C:membrane"/>
    <property type="evidence" value="ECO:0007669"/>
    <property type="project" value="UniProtKB-SubCell"/>
</dbReference>
<feature type="transmembrane region" description="Helical" evidence="5">
    <location>
        <begin position="290"/>
        <end position="317"/>
    </location>
</feature>
<dbReference type="PANTHER" id="PTHR31162:SF0">
    <property type="entry name" value="MALIC ACID TRANSPORT PROTEIN"/>
    <property type="match status" value="1"/>
</dbReference>
<protein>
    <recommendedName>
        <fullName evidence="8">Malic acid transport protein</fullName>
    </recommendedName>
</protein>
<gene>
    <name evidence="6" type="ORF">LTR77_006640</name>
</gene>
<dbReference type="CDD" id="cd09317">
    <property type="entry name" value="TDT_Mae1_like"/>
    <property type="match status" value="1"/>
</dbReference>
<proteinExistence type="predicted"/>
<feature type="transmembrane region" description="Helical" evidence="5">
    <location>
        <begin position="351"/>
        <end position="375"/>
    </location>
</feature>
<dbReference type="InterPro" id="IPR038665">
    <property type="entry name" value="Voltage-dep_anion_channel_sf"/>
</dbReference>
<evidence type="ECO:0000256" key="5">
    <source>
        <dbReference type="SAM" id="Phobius"/>
    </source>
</evidence>
<dbReference type="Pfam" id="PF03595">
    <property type="entry name" value="SLAC1"/>
    <property type="match status" value="1"/>
</dbReference>
<sequence>METITTPTALQKEEAVLEDKACEAVEKITMRLRIKHFTWAQFTMPLSTGGIGLLLASQPHRFAGLETIGKIFFIFDLVILAVALATICARFILHPGTFTQSLVHPTEALFIPTVLITLANLIGSAQVYGGPHCGHWFLVAMQVLFWLYVAAAFSGAVVQYLSLFTGHPNRLTVQSMTPAWILPIFPIMIGGTLANLIAPEQNPTQRMAIIVAGVSFQGLGWMVAFLMYAAYIQRLMAYGLPAPNLRPGMMISVGPPSFTGLALIGLSQALPPTQSFFATRPFAVQDLQAMALFAGIFLWVLAFWFFCITTISVMMGIREMSFHLIWWGLVFPNVGFTIATIKIGQQLESEGILWVASIMSILLVAMWIFVLGCHIRALVRKDIMMPGKDEDQACYKTPDEKRGII</sequence>
<dbReference type="AlphaFoldDB" id="A0AAV9P7E4"/>
<keyword evidence="4 5" id="KW-0472">Membrane</keyword>
<comment type="subcellular location">
    <subcellularLocation>
        <location evidence="1">Membrane</location>
        <topology evidence="1">Multi-pass membrane protein</topology>
    </subcellularLocation>
</comment>
<keyword evidence="2 5" id="KW-0812">Transmembrane</keyword>
<keyword evidence="3 5" id="KW-1133">Transmembrane helix</keyword>
<evidence type="ECO:0008006" key="8">
    <source>
        <dbReference type="Google" id="ProtNLM"/>
    </source>
</evidence>
<reference evidence="6 7" key="1">
    <citation type="submission" date="2023-08" db="EMBL/GenBank/DDBJ databases">
        <title>Black Yeasts Isolated from many extreme environments.</title>
        <authorList>
            <person name="Coleine C."/>
            <person name="Stajich J.E."/>
            <person name="Selbmann L."/>
        </authorList>
    </citation>
    <scope>NUCLEOTIDE SEQUENCE [LARGE SCALE GENOMIC DNA]</scope>
    <source>
        <strain evidence="6 7">CCFEE 5935</strain>
    </source>
</reference>
<name>A0AAV9P7E4_9PEZI</name>
<comment type="caution">
    <text evidence="6">The sequence shown here is derived from an EMBL/GenBank/DDBJ whole genome shotgun (WGS) entry which is preliminary data.</text>
</comment>
<dbReference type="InterPro" id="IPR004695">
    <property type="entry name" value="SLAC1/Mae1/Ssu1/TehA"/>
</dbReference>
<feature type="transmembrane region" description="Helical" evidence="5">
    <location>
        <begin position="109"/>
        <end position="129"/>
    </location>
</feature>
<dbReference type="PANTHER" id="PTHR31162">
    <property type="entry name" value="MALIC ACID TRANSPORT PROTEIN-RELATED"/>
    <property type="match status" value="1"/>
</dbReference>
<keyword evidence="7" id="KW-1185">Reference proteome</keyword>
<feature type="transmembrane region" description="Helical" evidence="5">
    <location>
        <begin position="209"/>
        <end position="231"/>
    </location>
</feature>
<dbReference type="Gene3D" id="1.50.10.150">
    <property type="entry name" value="Voltage-dependent anion channel"/>
    <property type="match status" value="1"/>
</dbReference>
<evidence type="ECO:0000256" key="4">
    <source>
        <dbReference type="ARBA" id="ARBA00023136"/>
    </source>
</evidence>
<dbReference type="RefSeq" id="XP_064657682.1">
    <property type="nucleotide sequence ID" value="XM_064803881.1"/>
</dbReference>
<evidence type="ECO:0000313" key="7">
    <source>
        <dbReference type="Proteomes" id="UP001337655"/>
    </source>
</evidence>
<dbReference type="Proteomes" id="UP001337655">
    <property type="component" value="Unassembled WGS sequence"/>
</dbReference>
<evidence type="ECO:0000256" key="2">
    <source>
        <dbReference type="ARBA" id="ARBA00022692"/>
    </source>
</evidence>